<accession>A0ABP8ZZD8</accession>
<evidence type="ECO:0000256" key="1">
    <source>
        <dbReference type="ARBA" id="ARBA00022679"/>
    </source>
</evidence>
<keyword evidence="3" id="KW-0418">Kinase</keyword>
<organism evidence="7 8">
    <name type="scientific">Streptomyces sanyensis</name>
    <dbReference type="NCBI Taxonomy" id="568869"/>
    <lineage>
        <taxon>Bacteria</taxon>
        <taxon>Bacillati</taxon>
        <taxon>Actinomycetota</taxon>
        <taxon>Actinomycetes</taxon>
        <taxon>Kitasatosporales</taxon>
        <taxon>Streptomycetaceae</taxon>
        <taxon>Streptomyces</taxon>
    </lineage>
</organism>
<evidence type="ECO:0000313" key="8">
    <source>
        <dbReference type="Proteomes" id="UP001501147"/>
    </source>
</evidence>
<dbReference type="EMBL" id="BAABJV010000002">
    <property type="protein sequence ID" value="GAA4770049.1"/>
    <property type="molecule type" value="Genomic_DNA"/>
</dbReference>
<dbReference type="SMART" id="SM00220">
    <property type="entry name" value="S_TKc"/>
    <property type="match status" value="1"/>
</dbReference>
<dbReference type="Proteomes" id="UP001501147">
    <property type="component" value="Unassembled WGS sequence"/>
</dbReference>
<reference evidence="8" key="1">
    <citation type="journal article" date="2019" name="Int. J. Syst. Evol. Microbiol.">
        <title>The Global Catalogue of Microorganisms (GCM) 10K type strain sequencing project: providing services to taxonomists for standard genome sequencing and annotation.</title>
        <authorList>
            <consortium name="The Broad Institute Genomics Platform"/>
            <consortium name="The Broad Institute Genome Sequencing Center for Infectious Disease"/>
            <person name="Wu L."/>
            <person name="Ma J."/>
        </authorList>
    </citation>
    <scope>NUCLEOTIDE SEQUENCE [LARGE SCALE GENOMIC DNA]</scope>
    <source>
        <strain evidence="8">JCM 18324</strain>
    </source>
</reference>
<dbReference type="InterPro" id="IPR011009">
    <property type="entry name" value="Kinase-like_dom_sf"/>
</dbReference>
<sequence>MGTSRAPEPLREDDPREIAGYRLLGRIGEGGMGTVYLTRSRDGRLPVALKLIRRAHSRNENFRRRFAREVAAARSVTGPHLVPVVDHDAHAEQPWLATLFVPGTPLDTVLREEGPLPVGRVLAVVAGAARALAAVHGAGLVHRDVKPANLLLTRDGPWLLDFGVACAADGTSSLTTAGRMVGTPRYMSPEHALGREVTPASDVFTLGLVAAEAATGRHPYGEGGALVIATRIAGTAHDPPDLTGYPARLRPLLAATLDAAPSARPSAARTAVLAGAG</sequence>
<feature type="binding site" evidence="5">
    <location>
        <position position="50"/>
    </location>
    <ligand>
        <name>ATP</name>
        <dbReference type="ChEBI" id="CHEBI:30616"/>
    </ligand>
</feature>
<dbReference type="RefSeq" id="WP_345611343.1">
    <property type="nucleotide sequence ID" value="NZ_BAABJV010000002.1"/>
</dbReference>
<proteinExistence type="predicted"/>
<comment type="caution">
    <text evidence="7">The sequence shown here is derived from an EMBL/GenBank/DDBJ whole genome shotgun (WGS) entry which is preliminary data.</text>
</comment>
<dbReference type="PANTHER" id="PTHR43289:SF34">
    <property type="entry name" value="SERINE_THREONINE-PROTEIN KINASE YBDM-RELATED"/>
    <property type="match status" value="1"/>
</dbReference>
<dbReference type="CDD" id="cd14014">
    <property type="entry name" value="STKc_PknB_like"/>
    <property type="match status" value="1"/>
</dbReference>
<keyword evidence="8" id="KW-1185">Reference proteome</keyword>
<dbReference type="PANTHER" id="PTHR43289">
    <property type="entry name" value="MITOGEN-ACTIVATED PROTEIN KINASE KINASE KINASE 20-RELATED"/>
    <property type="match status" value="1"/>
</dbReference>
<dbReference type="Pfam" id="PF00069">
    <property type="entry name" value="Pkinase"/>
    <property type="match status" value="1"/>
</dbReference>
<evidence type="ECO:0000256" key="3">
    <source>
        <dbReference type="ARBA" id="ARBA00022777"/>
    </source>
</evidence>
<dbReference type="SUPFAM" id="SSF56112">
    <property type="entry name" value="Protein kinase-like (PK-like)"/>
    <property type="match status" value="1"/>
</dbReference>
<dbReference type="InterPro" id="IPR000719">
    <property type="entry name" value="Prot_kinase_dom"/>
</dbReference>
<gene>
    <name evidence="7" type="ORF">GCM10023329_16350</name>
</gene>
<feature type="domain" description="Protein kinase" evidence="6">
    <location>
        <begin position="21"/>
        <end position="277"/>
    </location>
</feature>
<evidence type="ECO:0000256" key="2">
    <source>
        <dbReference type="ARBA" id="ARBA00022741"/>
    </source>
</evidence>
<evidence type="ECO:0000256" key="4">
    <source>
        <dbReference type="ARBA" id="ARBA00022840"/>
    </source>
</evidence>
<evidence type="ECO:0000259" key="6">
    <source>
        <dbReference type="PROSITE" id="PS50011"/>
    </source>
</evidence>
<dbReference type="InterPro" id="IPR008271">
    <property type="entry name" value="Ser/Thr_kinase_AS"/>
</dbReference>
<name>A0ABP8ZZD8_9ACTN</name>
<evidence type="ECO:0000256" key="5">
    <source>
        <dbReference type="PROSITE-ProRule" id="PRU10141"/>
    </source>
</evidence>
<dbReference type="InterPro" id="IPR017441">
    <property type="entry name" value="Protein_kinase_ATP_BS"/>
</dbReference>
<dbReference type="PROSITE" id="PS00108">
    <property type="entry name" value="PROTEIN_KINASE_ST"/>
    <property type="match status" value="1"/>
</dbReference>
<dbReference type="Gene3D" id="1.10.510.10">
    <property type="entry name" value="Transferase(Phosphotransferase) domain 1"/>
    <property type="match status" value="1"/>
</dbReference>
<keyword evidence="4 5" id="KW-0067">ATP-binding</keyword>
<evidence type="ECO:0000313" key="7">
    <source>
        <dbReference type="EMBL" id="GAA4770049.1"/>
    </source>
</evidence>
<keyword evidence="1" id="KW-0808">Transferase</keyword>
<keyword evidence="2 5" id="KW-0547">Nucleotide-binding</keyword>
<dbReference type="PROSITE" id="PS00107">
    <property type="entry name" value="PROTEIN_KINASE_ATP"/>
    <property type="match status" value="1"/>
</dbReference>
<protein>
    <recommendedName>
        <fullName evidence="6">Protein kinase domain-containing protein</fullName>
    </recommendedName>
</protein>
<dbReference type="PROSITE" id="PS50011">
    <property type="entry name" value="PROTEIN_KINASE_DOM"/>
    <property type="match status" value="1"/>
</dbReference>
<dbReference type="Gene3D" id="3.30.200.20">
    <property type="entry name" value="Phosphorylase Kinase, domain 1"/>
    <property type="match status" value="1"/>
</dbReference>